<comment type="caution">
    <text evidence="1">The sequence shown here is derived from an EMBL/GenBank/DDBJ whole genome shotgun (WGS) entry which is preliminary data.</text>
</comment>
<dbReference type="EMBL" id="CAJVQB010007388">
    <property type="protein sequence ID" value="CAG8702368.1"/>
    <property type="molecule type" value="Genomic_DNA"/>
</dbReference>
<evidence type="ECO:0000313" key="1">
    <source>
        <dbReference type="EMBL" id="CAG8702368.1"/>
    </source>
</evidence>
<protein>
    <submittedName>
        <fullName evidence="1">24101_t:CDS:1</fullName>
    </submittedName>
</protein>
<gene>
    <name evidence="1" type="ORF">GMARGA_LOCUS12204</name>
</gene>
<evidence type="ECO:0000313" key="2">
    <source>
        <dbReference type="Proteomes" id="UP000789901"/>
    </source>
</evidence>
<accession>A0ABN7UYG1</accession>
<feature type="non-terminal residue" evidence="1">
    <location>
        <position position="1"/>
    </location>
</feature>
<reference evidence="1 2" key="1">
    <citation type="submission" date="2021-06" db="EMBL/GenBank/DDBJ databases">
        <authorList>
            <person name="Kallberg Y."/>
            <person name="Tangrot J."/>
            <person name="Rosling A."/>
        </authorList>
    </citation>
    <scope>NUCLEOTIDE SEQUENCE [LARGE SCALE GENOMIC DNA]</scope>
    <source>
        <strain evidence="1 2">120-4 pot B 10/14</strain>
    </source>
</reference>
<proteinExistence type="predicted"/>
<organism evidence="1 2">
    <name type="scientific">Gigaspora margarita</name>
    <dbReference type="NCBI Taxonomy" id="4874"/>
    <lineage>
        <taxon>Eukaryota</taxon>
        <taxon>Fungi</taxon>
        <taxon>Fungi incertae sedis</taxon>
        <taxon>Mucoromycota</taxon>
        <taxon>Glomeromycotina</taxon>
        <taxon>Glomeromycetes</taxon>
        <taxon>Diversisporales</taxon>
        <taxon>Gigasporaceae</taxon>
        <taxon>Gigaspora</taxon>
    </lineage>
</organism>
<sequence>LFNQLDDITDRVGRVGDRNNIDTNGRTNNDINGKGNDNRVILMLVVIMMTLKIA</sequence>
<keyword evidence="2" id="KW-1185">Reference proteome</keyword>
<dbReference type="Proteomes" id="UP000789901">
    <property type="component" value="Unassembled WGS sequence"/>
</dbReference>
<name>A0ABN7UYG1_GIGMA</name>